<dbReference type="EMBL" id="JAHRIQ010111758">
    <property type="protein sequence ID" value="MEQ2257620.1"/>
    <property type="molecule type" value="Genomic_DNA"/>
</dbReference>
<evidence type="ECO:0000313" key="2">
    <source>
        <dbReference type="Proteomes" id="UP001482620"/>
    </source>
</evidence>
<sequence length="131" mass="14484">MVAGGIISPGQQKKCLGEKNYREQRNQSVFKEESPLILEPCDSRHCTPHTAAPKPYLRACLCTSIQHGSRRTVVRMRTSLFVCFCVFALQNFQSLVCAPVRGAGRYNAAPHQQEHAVLTLSASPEYLAHAA</sequence>
<dbReference type="Proteomes" id="UP001482620">
    <property type="component" value="Unassembled WGS sequence"/>
</dbReference>
<accession>A0ABV0VK43</accession>
<keyword evidence="2" id="KW-1185">Reference proteome</keyword>
<proteinExistence type="predicted"/>
<protein>
    <submittedName>
        <fullName evidence="1">Uncharacterized protein</fullName>
    </submittedName>
</protein>
<evidence type="ECO:0000313" key="1">
    <source>
        <dbReference type="EMBL" id="MEQ2257620.1"/>
    </source>
</evidence>
<reference evidence="1 2" key="1">
    <citation type="submission" date="2021-06" db="EMBL/GenBank/DDBJ databases">
        <authorList>
            <person name="Palmer J.M."/>
        </authorList>
    </citation>
    <scope>NUCLEOTIDE SEQUENCE [LARGE SCALE GENOMIC DNA]</scope>
    <source>
        <strain evidence="2">if_2019</strain>
        <tissue evidence="1">Muscle</tissue>
    </source>
</reference>
<name>A0ABV0VK43_9TELE</name>
<comment type="caution">
    <text evidence="1">The sequence shown here is derived from an EMBL/GenBank/DDBJ whole genome shotgun (WGS) entry which is preliminary data.</text>
</comment>
<gene>
    <name evidence="1" type="ORF">ILYODFUR_036544</name>
</gene>
<organism evidence="1 2">
    <name type="scientific">Ilyodon furcidens</name>
    <name type="common">goldbreast splitfin</name>
    <dbReference type="NCBI Taxonomy" id="33524"/>
    <lineage>
        <taxon>Eukaryota</taxon>
        <taxon>Metazoa</taxon>
        <taxon>Chordata</taxon>
        <taxon>Craniata</taxon>
        <taxon>Vertebrata</taxon>
        <taxon>Euteleostomi</taxon>
        <taxon>Actinopterygii</taxon>
        <taxon>Neopterygii</taxon>
        <taxon>Teleostei</taxon>
        <taxon>Neoteleostei</taxon>
        <taxon>Acanthomorphata</taxon>
        <taxon>Ovalentaria</taxon>
        <taxon>Atherinomorphae</taxon>
        <taxon>Cyprinodontiformes</taxon>
        <taxon>Goodeidae</taxon>
        <taxon>Ilyodon</taxon>
    </lineage>
</organism>